<dbReference type="PANTHER" id="PTHR30136">
    <property type="entry name" value="HELIX-TURN-HELIX TRANSCRIPTIONAL REGULATOR, ICLR FAMILY"/>
    <property type="match status" value="1"/>
</dbReference>
<dbReference type="InterPro" id="IPR036388">
    <property type="entry name" value="WH-like_DNA-bd_sf"/>
</dbReference>
<dbReference type="Pfam" id="PF09339">
    <property type="entry name" value="HTH_IclR"/>
    <property type="match status" value="1"/>
</dbReference>
<proteinExistence type="predicted"/>
<dbReference type="GO" id="GO:0045892">
    <property type="term" value="P:negative regulation of DNA-templated transcription"/>
    <property type="evidence" value="ECO:0007669"/>
    <property type="project" value="TreeGrafter"/>
</dbReference>
<keyword evidence="2" id="KW-0238">DNA-binding</keyword>
<evidence type="ECO:0000256" key="1">
    <source>
        <dbReference type="ARBA" id="ARBA00023015"/>
    </source>
</evidence>
<reference evidence="6 7" key="1">
    <citation type="submission" date="2019-05" db="EMBL/GenBank/DDBJ databases">
        <title>Verrucobacter flavum gen. nov., sp. nov. a new member of the family Verrucomicrobiaceae.</title>
        <authorList>
            <person name="Szuroczki S."/>
            <person name="Abbaszade G."/>
            <person name="Szabo A."/>
            <person name="Felfoldi T."/>
            <person name="Schumann P."/>
            <person name="Boka K."/>
            <person name="Keki Z."/>
            <person name="Toumi M."/>
            <person name="Toth E."/>
        </authorList>
    </citation>
    <scope>NUCLEOTIDE SEQUENCE [LARGE SCALE GENOMIC DNA]</scope>
    <source>
        <strain evidence="6 7">MG-N-17</strain>
    </source>
</reference>
<keyword evidence="3" id="KW-0804">Transcription</keyword>
<name>A0A5R8KEZ1_9BACT</name>
<dbReference type="Pfam" id="PF01614">
    <property type="entry name" value="IclR_C"/>
    <property type="match status" value="1"/>
</dbReference>
<protein>
    <submittedName>
        <fullName evidence="6">IclR family transcriptional regulator</fullName>
    </submittedName>
</protein>
<dbReference type="Gene3D" id="1.10.10.10">
    <property type="entry name" value="Winged helix-like DNA-binding domain superfamily/Winged helix DNA-binding domain"/>
    <property type="match status" value="1"/>
</dbReference>
<organism evidence="6 7">
    <name type="scientific">Phragmitibacter flavus</name>
    <dbReference type="NCBI Taxonomy" id="2576071"/>
    <lineage>
        <taxon>Bacteria</taxon>
        <taxon>Pseudomonadati</taxon>
        <taxon>Verrucomicrobiota</taxon>
        <taxon>Verrucomicrobiia</taxon>
        <taxon>Verrucomicrobiales</taxon>
        <taxon>Verrucomicrobiaceae</taxon>
        <taxon>Phragmitibacter</taxon>
    </lineage>
</organism>
<dbReference type="GO" id="GO:0003700">
    <property type="term" value="F:DNA-binding transcription factor activity"/>
    <property type="evidence" value="ECO:0007669"/>
    <property type="project" value="TreeGrafter"/>
</dbReference>
<keyword evidence="1" id="KW-0805">Transcription regulation</keyword>
<evidence type="ECO:0000259" key="4">
    <source>
        <dbReference type="PROSITE" id="PS51077"/>
    </source>
</evidence>
<dbReference type="InterPro" id="IPR014757">
    <property type="entry name" value="Tscrpt_reg_IclR_C"/>
</dbReference>
<dbReference type="InterPro" id="IPR050707">
    <property type="entry name" value="HTH_MetabolicPath_Reg"/>
</dbReference>
<dbReference type="AlphaFoldDB" id="A0A5R8KEZ1"/>
<evidence type="ECO:0000313" key="6">
    <source>
        <dbReference type="EMBL" id="TLD70876.1"/>
    </source>
</evidence>
<dbReference type="EMBL" id="VAUV01000007">
    <property type="protein sequence ID" value="TLD70876.1"/>
    <property type="molecule type" value="Genomic_DNA"/>
</dbReference>
<dbReference type="SUPFAM" id="SSF55781">
    <property type="entry name" value="GAF domain-like"/>
    <property type="match status" value="1"/>
</dbReference>
<feature type="domain" description="HTH iclR-type" evidence="4">
    <location>
        <begin position="25"/>
        <end position="87"/>
    </location>
</feature>
<evidence type="ECO:0000313" key="7">
    <source>
        <dbReference type="Proteomes" id="UP000306196"/>
    </source>
</evidence>
<dbReference type="InterPro" id="IPR005471">
    <property type="entry name" value="Tscrpt_reg_IclR_N"/>
</dbReference>
<dbReference type="InterPro" id="IPR036390">
    <property type="entry name" value="WH_DNA-bd_sf"/>
</dbReference>
<sequence length="271" mass="28922">MKMPISSSSESIETVVVPIEQESQAPALQRGLAILELLAAADGGVTLSEISAALRLSPASIFRLTGVLEEAGYVCRCDQSRRFTLTRKLLLLGQPRQEGRGLVESCLPAMREVLLQTGETVQLCCLVGDECVLIEQLASTHPFKYLVDLGSRPPVHCCAPGKALLAFLPEEEQAAMVGRLNLVAHTPRSITDRDTMMGELAKIREAGYAVDRGEHFEGIQCVAAPVLDRHGRAVAAMTIAGPSSRVTARKFAALGAVMKQAGAAASLKYLG</sequence>
<dbReference type="Proteomes" id="UP000306196">
    <property type="component" value="Unassembled WGS sequence"/>
</dbReference>
<accession>A0A5R8KEZ1</accession>
<evidence type="ECO:0000256" key="2">
    <source>
        <dbReference type="ARBA" id="ARBA00023125"/>
    </source>
</evidence>
<dbReference type="SMART" id="SM00346">
    <property type="entry name" value="HTH_ICLR"/>
    <property type="match status" value="1"/>
</dbReference>
<evidence type="ECO:0000256" key="3">
    <source>
        <dbReference type="ARBA" id="ARBA00023163"/>
    </source>
</evidence>
<feature type="domain" description="IclR-ED" evidence="5">
    <location>
        <begin position="88"/>
        <end position="271"/>
    </location>
</feature>
<dbReference type="InterPro" id="IPR029016">
    <property type="entry name" value="GAF-like_dom_sf"/>
</dbReference>
<evidence type="ECO:0000259" key="5">
    <source>
        <dbReference type="PROSITE" id="PS51078"/>
    </source>
</evidence>
<dbReference type="OrthoDB" id="9791752at2"/>
<keyword evidence="7" id="KW-1185">Reference proteome</keyword>
<dbReference type="RefSeq" id="WP_138086346.1">
    <property type="nucleotide sequence ID" value="NZ_VAUV01000007.1"/>
</dbReference>
<dbReference type="GO" id="GO:0003677">
    <property type="term" value="F:DNA binding"/>
    <property type="evidence" value="ECO:0007669"/>
    <property type="project" value="UniProtKB-KW"/>
</dbReference>
<comment type="caution">
    <text evidence="6">The sequence shown here is derived from an EMBL/GenBank/DDBJ whole genome shotgun (WGS) entry which is preliminary data.</text>
</comment>
<dbReference type="PROSITE" id="PS51078">
    <property type="entry name" value="ICLR_ED"/>
    <property type="match status" value="1"/>
</dbReference>
<dbReference type="PROSITE" id="PS51077">
    <property type="entry name" value="HTH_ICLR"/>
    <property type="match status" value="1"/>
</dbReference>
<gene>
    <name evidence="6" type="ORF">FEM03_11260</name>
</gene>
<dbReference type="Gene3D" id="3.30.450.40">
    <property type="match status" value="1"/>
</dbReference>
<dbReference type="PANTHER" id="PTHR30136:SF24">
    <property type="entry name" value="HTH-TYPE TRANSCRIPTIONAL REPRESSOR ALLR"/>
    <property type="match status" value="1"/>
</dbReference>
<dbReference type="SUPFAM" id="SSF46785">
    <property type="entry name" value="Winged helix' DNA-binding domain"/>
    <property type="match status" value="1"/>
</dbReference>